<protein>
    <submittedName>
        <fullName evidence="2">Uncharacterized protein</fullName>
    </submittedName>
</protein>
<evidence type="ECO:0000313" key="2">
    <source>
        <dbReference type="EMBL" id="PCJ20861.1"/>
    </source>
</evidence>
<evidence type="ECO:0000256" key="1">
    <source>
        <dbReference type="SAM" id="MobiDB-lite"/>
    </source>
</evidence>
<feature type="region of interest" description="Disordered" evidence="1">
    <location>
        <begin position="1"/>
        <end position="22"/>
    </location>
</feature>
<dbReference type="Proteomes" id="UP000218327">
    <property type="component" value="Unassembled WGS sequence"/>
</dbReference>
<comment type="caution">
    <text evidence="2">The sequence shown here is derived from an EMBL/GenBank/DDBJ whole genome shotgun (WGS) entry which is preliminary data.</text>
</comment>
<accession>A0A2A5AP13</accession>
<reference evidence="3" key="1">
    <citation type="submission" date="2017-08" db="EMBL/GenBank/DDBJ databases">
        <title>A dynamic microbial community with high functional redundancy inhabits the cold, oxic subseafloor aquifer.</title>
        <authorList>
            <person name="Tully B.J."/>
            <person name="Wheat C.G."/>
            <person name="Glazer B.T."/>
            <person name="Huber J.A."/>
        </authorList>
    </citation>
    <scope>NUCLEOTIDE SEQUENCE [LARGE SCALE GENOMIC DNA]</scope>
</reference>
<proteinExistence type="predicted"/>
<gene>
    <name evidence="2" type="ORF">COA96_15555</name>
</gene>
<name>A0A2A5AP13_9GAMM</name>
<dbReference type="AlphaFoldDB" id="A0A2A5AP13"/>
<organism evidence="2 3">
    <name type="scientific">SAR86 cluster bacterium</name>
    <dbReference type="NCBI Taxonomy" id="2030880"/>
    <lineage>
        <taxon>Bacteria</taxon>
        <taxon>Pseudomonadati</taxon>
        <taxon>Pseudomonadota</taxon>
        <taxon>Gammaproteobacteria</taxon>
        <taxon>SAR86 cluster</taxon>
    </lineage>
</organism>
<sequence>MPRDGSNIYTKPAGTTAVPNTTIESTPYNSTIDDLVVDANTARAIVAGGSGAGSAVTAADNFSTVSSAIASATTTNLATATGINVTISGTTTITGLGTVQAGARRNLLFGDALILTHNATSLILPTAANIATAAGDIFQMESLGSGNWRCVGYLLASGKSLITSLSDDDTPQLAAPLDSNAHALYWSKGADVVSDATLALGVDGNSFDITGTTTITSIDTWAVGGFALIHFDGILTLTHHATNLILQGGANITTAAGDSALIHEYATGDWRVYYFKADGTALVGASQFSASYSTSGQTIASNTELILNHGLVAAPKLFTLKLTCTTDDSGYLIGDVIVIPVGGGPNSKGCRVKITSTQILIRFGNATAVFDYVNDDTGTVAALNNARWTFGIDVWL</sequence>
<evidence type="ECO:0000313" key="3">
    <source>
        <dbReference type="Proteomes" id="UP000218327"/>
    </source>
</evidence>
<dbReference type="EMBL" id="NVVJ01000076">
    <property type="protein sequence ID" value="PCJ20861.1"/>
    <property type="molecule type" value="Genomic_DNA"/>
</dbReference>